<dbReference type="PANTHER" id="PTHR28250">
    <property type="entry name" value="CYTOCHROME B PRE-MRNA-PROCESSING PROTEIN 6"/>
    <property type="match status" value="1"/>
</dbReference>
<dbReference type="PANTHER" id="PTHR28250:SF1">
    <property type="entry name" value="CYTOCHROME B PRE-MRNA-PROCESSING PROTEIN 6"/>
    <property type="match status" value="1"/>
</dbReference>
<dbReference type="EMBL" id="JAEUBF010000131">
    <property type="protein sequence ID" value="KAH3680343.1"/>
    <property type="molecule type" value="Genomic_DNA"/>
</dbReference>
<protein>
    <submittedName>
        <fullName evidence="1">Uncharacterized protein</fullName>
    </submittedName>
</protein>
<proteinExistence type="predicted"/>
<dbReference type="GO" id="GO:0061671">
    <property type="term" value="C:Cbp3p-Cbp6 complex"/>
    <property type="evidence" value="ECO:0007669"/>
    <property type="project" value="InterPro"/>
</dbReference>
<evidence type="ECO:0000313" key="2">
    <source>
        <dbReference type="Proteomes" id="UP000769528"/>
    </source>
</evidence>
<dbReference type="InterPro" id="IPR037653">
    <property type="entry name" value="Cbp6"/>
</dbReference>
<organism evidence="1 2">
    <name type="scientific">Wickerhamomyces mucosus</name>
    <dbReference type="NCBI Taxonomy" id="1378264"/>
    <lineage>
        <taxon>Eukaryota</taxon>
        <taxon>Fungi</taxon>
        <taxon>Dikarya</taxon>
        <taxon>Ascomycota</taxon>
        <taxon>Saccharomycotina</taxon>
        <taxon>Saccharomycetes</taxon>
        <taxon>Phaffomycetales</taxon>
        <taxon>Wickerhamomycetaceae</taxon>
        <taxon>Wickerhamomyces</taxon>
    </lineage>
</organism>
<name>A0A9P8TI18_9ASCO</name>
<evidence type="ECO:0000313" key="1">
    <source>
        <dbReference type="EMBL" id="KAH3680343.1"/>
    </source>
</evidence>
<reference evidence="1" key="1">
    <citation type="journal article" date="2021" name="Open Biol.">
        <title>Shared evolutionary footprints suggest mitochondrial oxidative damage underlies multiple complex I losses in fungi.</title>
        <authorList>
            <person name="Schikora-Tamarit M.A."/>
            <person name="Marcet-Houben M."/>
            <person name="Nosek J."/>
            <person name="Gabaldon T."/>
        </authorList>
    </citation>
    <scope>NUCLEOTIDE SEQUENCE</scope>
    <source>
        <strain evidence="1">CBS6341</strain>
    </source>
</reference>
<gene>
    <name evidence="1" type="ORF">WICMUC_000410</name>
</gene>
<reference evidence="1" key="2">
    <citation type="submission" date="2021-01" db="EMBL/GenBank/DDBJ databases">
        <authorList>
            <person name="Schikora-Tamarit M.A."/>
        </authorList>
    </citation>
    <scope>NUCLEOTIDE SEQUENCE</scope>
    <source>
        <strain evidence="1">CBS6341</strain>
    </source>
</reference>
<sequence>MSVKEAAKNLVKALEAFPKEKLTDLSFKEVQLNRFRPLAGLNNPEVINKTSISDIVAQVNPYKIKELEIKADESSITEESIIQQIKALKNLKDNKYRDYYYVTDKLLRPQGNSTYYERLLADINGESKENLYTGLKTVLLDSSSFALTSVSTSVSTSVFATDSSFLDSSVDNSDSSITLKEANFCLNFSNLPPAFASTASKSALCGFHNGLFL</sequence>
<comment type="caution">
    <text evidence="1">The sequence shown here is derived from an EMBL/GenBank/DDBJ whole genome shotgun (WGS) entry which is preliminary data.</text>
</comment>
<dbReference type="GO" id="GO:0034551">
    <property type="term" value="P:mitochondrial respiratory chain complex III assembly"/>
    <property type="evidence" value="ECO:0007669"/>
    <property type="project" value="TreeGrafter"/>
</dbReference>
<accession>A0A9P8TI18</accession>
<keyword evidence="2" id="KW-1185">Reference proteome</keyword>
<dbReference type="GO" id="GO:0043022">
    <property type="term" value="F:ribosome binding"/>
    <property type="evidence" value="ECO:0007669"/>
    <property type="project" value="InterPro"/>
</dbReference>
<dbReference type="Pfam" id="PF20180">
    <property type="entry name" value="UQCC2_CBP6"/>
    <property type="match status" value="1"/>
</dbReference>
<dbReference type="OrthoDB" id="2107880at2759"/>
<dbReference type="Proteomes" id="UP000769528">
    <property type="component" value="Unassembled WGS sequence"/>
</dbReference>
<dbReference type="AlphaFoldDB" id="A0A9P8TI18"/>